<dbReference type="EMBL" id="CM000132">
    <property type="protein sequence ID" value="EEC82051.1"/>
    <property type="molecule type" value="Genomic_DNA"/>
</dbReference>
<proteinExistence type="predicted"/>
<evidence type="ECO:0000313" key="2">
    <source>
        <dbReference type="Proteomes" id="UP000007015"/>
    </source>
</evidence>
<evidence type="ECO:0000313" key="1">
    <source>
        <dbReference type="EMBL" id="EEC82051.1"/>
    </source>
</evidence>
<dbReference type="Gramene" id="BGIOSGA024296-TA">
    <property type="protein sequence ID" value="BGIOSGA024296-PA"/>
    <property type="gene ID" value="BGIOSGA024296"/>
</dbReference>
<dbReference type="OMA" id="FTIEDKM"/>
<dbReference type="Proteomes" id="UP000007015">
    <property type="component" value="Chromosome 7"/>
</dbReference>
<reference evidence="1 2" key="1">
    <citation type="journal article" date="2005" name="PLoS Biol.">
        <title>The genomes of Oryza sativa: a history of duplications.</title>
        <authorList>
            <person name="Yu J."/>
            <person name="Wang J."/>
            <person name="Lin W."/>
            <person name="Li S."/>
            <person name="Li H."/>
            <person name="Zhou J."/>
            <person name="Ni P."/>
            <person name="Dong W."/>
            <person name="Hu S."/>
            <person name="Zeng C."/>
            <person name="Zhang J."/>
            <person name="Zhang Y."/>
            <person name="Li R."/>
            <person name="Xu Z."/>
            <person name="Li S."/>
            <person name="Li X."/>
            <person name="Zheng H."/>
            <person name="Cong L."/>
            <person name="Lin L."/>
            <person name="Yin J."/>
            <person name="Geng J."/>
            <person name="Li G."/>
            <person name="Shi J."/>
            <person name="Liu J."/>
            <person name="Lv H."/>
            <person name="Li J."/>
            <person name="Wang J."/>
            <person name="Deng Y."/>
            <person name="Ran L."/>
            <person name="Shi X."/>
            <person name="Wang X."/>
            <person name="Wu Q."/>
            <person name="Li C."/>
            <person name="Ren X."/>
            <person name="Wang J."/>
            <person name="Wang X."/>
            <person name="Li D."/>
            <person name="Liu D."/>
            <person name="Zhang X."/>
            <person name="Ji Z."/>
            <person name="Zhao W."/>
            <person name="Sun Y."/>
            <person name="Zhang Z."/>
            <person name="Bao J."/>
            <person name="Han Y."/>
            <person name="Dong L."/>
            <person name="Ji J."/>
            <person name="Chen P."/>
            <person name="Wu S."/>
            <person name="Liu J."/>
            <person name="Xiao Y."/>
            <person name="Bu D."/>
            <person name="Tan J."/>
            <person name="Yang L."/>
            <person name="Ye C."/>
            <person name="Zhang J."/>
            <person name="Xu J."/>
            <person name="Zhou Y."/>
            <person name="Yu Y."/>
            <person name="Zhang B."/>
            <person name="Zhuang S."/>
            <person name="Wei H."/>
            <person name="Liu B."/>
            <person name="Lei M."/>
            <person name="Yu H."/>
            <person name="Li Y."/>
            <person name="Xu H."/>
            <person name="Wei S."/>
            <person name="He X."/>
            <person name="Fang L."/>
            <person name="Zhang Z."/>
            <person name="Zhang Y."/>
            <person name="Huang X."/>
            <person name="Su Z."/>
            <person name="Tong W."/>
            <person name="Li J."/>
            <person name="Tong Z."/>
            <person name="Li S."/>
            <person name="Ye J."/>
            <person name="Wang L."/>
            <person name="Fang L."/>
            <person name="Lei T."/>
            <person name="Chen C."/>
            <person name="Chen H."/>
            <person name="Xu Z."/>
            <person name="Li H."/>
            <person name="Huang H."/>
            <person name="Zhang F."/>
            <person name="Xu H."/>
            <person name="Li N."/>
            <person name="Zhao C."/>
            <person name="Li S."/>
            <person name="Dong L."/>
            <person name="Huang Y."/>
            <person name="Li L."/>
            <person name="Xi Y."/>
            <person name="Qi Q."/>
            <person name="Li W."/>
            <person name="Zhang B."/>
            <person name="Hu W."/>
            <person name="Zhang Y."/>
            <person name="Tian X."/>
            <person name="Jiao Y."/>
            <person name="Liang X."/>
            <person name="Jin J."/>
            <person name="Gao L."/>
            <person name="Zheng W."/>
            <person name="Hao B."/>
            <person name="Liu S."/>
            <person name="Wang W."/>
            <person name="Yuan L."/>
            <person name="Cao M."/>
            <person name="McDermott J."/>
            <person name="Samudrala R."/>
            <person name="Wang J."/>
            <person name="Wong G.K."/>
            <person name="Yang H."/>
        </authorList>
    </citation>
    <scope>NUCLEOTIDE SEQUENCE [LARGE SCALE GENOMIC DNA]</scope>
    <source>
        <strain evidence="2">cv. 93-11</strain>
    </source>
</reference>
<organism evidence="1 2">
    <name type="scientific">Oryza sativa subsp. indica</name>
    <name type="common">Rice</name>
    <dbReference type="NCBI Taxonomy" id="39946"/>
    <lineage>
        <taxon>Eukaryota</taxon>
        <taxon>Viridiplantae</taxon>
        <taxon>Streptophyta</taxon>
        <taxon>Embryophyta</taxon>
        <taxon>Tracheophyta</taxon>
        <taxon>Spermatophyta</taxon>
        <taxon>Magnoliopsida</taxon>
        <taxon>Liliopsida</taxon>
        <taxon>Poales</taxon>
        <taxon>Poaceae</taxon>
        <taxon>BOP clade</taxon>
        <taxon>Oryzoideae</taxon>
        <taxon>Oryzeae</taxon>
        <taxon>Oryzinae</taxon>
        <taxon>Oryza</taxon>
        <taxon>Oryza sativa</taxon>
    </lineage>
</organism>
<gene>
    <name evidence="1" type="ORF">OsI_26030</name>
</gene>
<keyword evidence="2" id="KW-1185">Reference proteome</keyword>
<dbReference type="HOGENOM" id="CLU_1597203_0_0_1"/>
<sequence>MEVLPGAAGFEEDALGFLPPRSRRRWSRCIPESCSSRIAVEAIDHRKYATGRLTVKKDAIRRCRSLRHSLVYLNRRSSPNTRCFDALSYFAQVPEVFYYAEKAMLNPIAPLSGQEAQSLKRRIGEAAEAFTIEDKMEVGLQPTGMPCTSMMLRAAACCLLAIVLEII</sequence>
<accession>B8B668</accession>
<protein>
    <submittedName>
        <fullName evidence="1">Uncharacterized protein</fullName>
    </submittedName>
</protein>
<name>B8B668_ORYSI</name>
<dbReference type="AlphaFoldDB" id="B8B668"/>